<feature type="compositionally biased region" description="Pro residues" evidence="1">
    <location>
        <begin position="321"/>
        <end position="331"/>
    </location>
</feature>
<feature type="region of interest" description="Disordered" evidence="1">
    <location>
        <begin position="292"/>
        <end position="311"/>
    </location>
</feature>
<feature type="compositionally biased region" description="Low complexity" evidence="1">
    <location>
        <begin position="216"/>
        <end position="228"/>
    </location>
</feature>
<dbReference type="PANTHER" id="PTHR47481">
    <property type="match status" value="1"/>
</dbReference>
<dbReference type="AlphaFoldDB" id="A0A5N6LBY4"/>
<dbReference type="EMBL" id="SZYD01001842">
    <property type="protein sequence ID" value="KAD0247923.1"/>
    <property type="molecule type" value="Genomic_DNA"/>
</dbReference>
<proteinExistence type="predicted"/>
<evidence type="ECO:0000256" key="1">
    <source>
        <dbReference type="SAM" id="MobiDB-lite"/>
    </source>
</evidence>
<keyword evidence="3" id="KW-1185">Reference proteome</keyword>
<dbReference type="Proteomes" id="UP000326396">
    <property type="component" value="Unassembled WGS sequence"/>
</dbReference>
<accession>A0A5N6LBY4</accession>
<gene>
    <name evidence="2" type="ORF">E3N88_44559</name>
</gene>
<dbReference type="Pfam" id="PF14223">
    <property type="entry name" value="Retrotran_gag_2"/>
    <property type="match status" value="1"/>
</dbReference>
<evidence type="ECO:0008006" key="4">
    <source>
        <dbReference type="Google" id="ProtNLM"/>
    </source>
</evidence>
<feature type="compositionally biased region" description="Basic residues" evidence="1">
    <location>
        <begin position="247"/>
        <end position="268"/>
    </location>
</feature>
<dbReference type="OrthoDB" id="1675099at2759"/>
<sequence>MTTTKLHPATTISNIKTLVPIVLDSENGQYISWSELFKIHCRACQVYDHLLPKPDVKPVADADRAAAQAAAELWERLDAIVLQWIYGTISNDLLHTIIKPNTTAYDAWKALENLFQDNKSSRAIFLQQKFSSTRLENFANMSAYCQALKMLADQLANVDKPIDNQTLVLQMITGLSEQYEGIAMLLQQSSPLPEFYDARSRLCMEETRKLEQTRHAANSTNTALLTTTPKPDSSPRPDNTNSDRGRARGRGRGRGRGRSNNHTPRRGRGFPNAPPGSLPPWSYYQSWNTSQWAPANQSPAHPPAPQQHYWAPSPWAPTPPCPYPSRPPTPAPGLLGPPTSTCSNPISYRNPTSKPHLLYNVSDTSADVQQQQQKLRFDHHQRIITVRLQWEIDYSEAVGKRLLFFRGTKIRQVSRDFRSLIACKIHSQIGKSKKKA</sequence>
<evidence type="ECO:0000313" key="3">
    <source>
        <dbReference type="Proteomes" id="UP000326396"/>
    </source>
</evidence>
<dbReference type="PANTHER" id="PTHR47481:SF38">
    <property type="entry name" value="POU DOMAIN, CLASS 4, TRANSCRIPTION FACTOR 1-LIKE"/>
    <property type="match status" value="1"/>
</dbReference>
<comment type="caution">
    <text evidence="2">The sequence shown here is derived from an EMBL/GenBank/DDBJ whole genome shotgun (WGS) entry which is preliminary data.</text>
</comment>
<organism evidence="2 3">
    <name type="scientific">Mikania micrantha</name>
    <name type="common">bitter vine</name>
    <dbReference type="NCBI Taxonomy" id="192012"/>
    <lineage>
        <taxon>Eukaryota</taxon>
        <taxon>Viridiplantae</taxon>
        <taxon>Streptophyta</taxon>
        <taxon>Embryophyta</taxon>
        <taxon>Tracheophyta</taxon>
        <taxon>Spermatophyta</taxon>
        <taxon>Magnoliopsida</taxon>
        <taxon>eudicotyledons</taxon>
        <taxon>Gunneridae</taxon>
        <taxon>Pentapetalae</taxon>
        <taxon>asterids</taxon>
        <taxon>campanulids</taxon>
        <taxon>Asterales</taxon>
        <taxon>Asteraceae</taxon>
        <taxon>Asteroideae</taxon>
        <taxon>Heliantheae alliance</taxon>
        <taxon>Eupatorieae</taxon>
        <taxon>Mikania</taxon>
    </lineage>
</organism>
<evidence type="ECO:0000313" key="2">
    <source>
        <dbReference type="EMBL" id="KAD0247923.1"/>
    </source>
</evidence>
<protein>
    <recommendedName>
        <fullName evidence="4">Retrotransposon Copia-like N-terminal domain-containing protein</fullName>
    </recommendedName>
</protein>
<reference evidence="2 3" key="1">
    <citation type="submission" date="2019-05" db="EMBL/GenBank/DDBJ databases">
        <title>Mikania micrantha, genome provides insights into the molecular mechanism of rapid growth.</title>
        <authorList>
            <person name="Liu B."/>
        </authorList>
    </citation>
    <scope>NUCLEOTIDE SEQUENCE [LARGE SCALE GENOMIC DNA]</scope>
    <source>
        <strain evidence="2">NLD-2019</strain>
        <tissue evidence="2">Leaf</tissue>
    </source>
</reference>
<feature type="region of interest" description="Disordered" evidence="1">
    <location>
        <begin position="321"/>
        <end position="343"/>
    </location>
</feature>
<name>A0A5N6LBY4_9ASTR</name>
<feature type="region of interest" description="Disordered" evidence="1">
    <location>
        <begin position="211"/>
        <end position="277"/>
    </location>
</feature>